<dbReference type="SUPFAM" id="SSF50891">
    <property type="entry name" value="Cyclophilin-like"/>
    <property type="match status" value="1"/>
</dbReference>
<dbReference type="InterPro" id="IPR029000">
    <property type="entry name" value="Cyclophilin-like_dom_sf"/>
</dbReference>
<reference evidence="7 8" key="1">
    <citation type="submission" date="2011-11" db="EMBL/GenBank/DDBJ databases">
        <title>Improved High-Quality Draft sequence of Beggiatoa alba B18lD.</title>
        <authorList>
            <consortium name="US DOE Joint Genome Institute"/>
            <person name="Lucas S."/>
            <person name="Han J."/>
            <person name="Lapidus A."/>
            <person name="Cheng J.-F."/>
            <person name="Goodwin L."/>
            <person name="Pitluck S."/>
            <person name="Peters L."/>
            <person name="Mikhailova N."/>
            <person name="Held B."/>
            <person name="Detter J.C."/>
            <person name="Han C."/>
            <person name="Tapia R."/>
            <person name="Land M."/>
            <person name="Hauser L."/>
            <person name="Kyrpides N."/>
            <person name="Ivanova N."/>
            <person name="Pagani I."/>
            <person name="Samuel K."/>
            <person name="Teske A."/>
            <person name="Mueller J."/>
            <person name="Woyke T."/>
        </authorList>
    </citation>
    <scope>NUCLEOTIDE SEQUENCE [LARGE SCALE GENOMIC DNA]</scope>
    <source>
        <strain evidence="7 8">B18LD</strain>
    </source>
</reference>
<evidence type="ECO:0000256" key="3">
    <source>
        <dbReference type="ARBA" id="ARBA00023235"/>
    </source>
</evidence>
<evidence type="ECO:0000256" key="4">
    <source>
        <dbReference type="RuleBase" id="RU363019"/>
    </source>
</evidence>
<dbReference type="eggNOG" id="COG0652">
    <property type="taxonomic scope" value="Bacteria"/>
</dbReference>
<keyword evidence="8" id="KW-1185">Reference proteome</keyword>
<keyword evidence="4" id="KW-0732">Signal</keyword>
<comment type="catalytic activity">
    <reaction evidence="4">
        <text>[protein]-peptidylproline (omega=180) = [protein]-peptidylproline (omega=0)</text>
        <dbReference type="Rhea" id="RHEA:16237"/>
        <dbReference type="Rhea" id="RHEA-COMP:10747"/>
        <dbReference type="Rhea" id="RHEA-COMP:10748"/>
        <dbReference type="ChEBI" id="CHEBI:83833"/>
        <dbReference type="ChEBI" id="CHEBI:83834"/>
        <dbReference type="EC" id="5.2.1.8"/>
    </reaction>
</comment>
<evidence type="ECO:0000313" key="7">
    <source>
        <dbReference type="EMBL" id="EIJ40959.1"/>
    </source>
</evidence>
<organism evidence="7 8">
    <name type="scientific">Beggiatoa alba B18LD</name>
    <dbReference type="NCBI Taxonomy" id="395493"/>
    <lineage>
        <taxon>Bacteria</taxon>
        <taxon>Pseudomonadati</taxon>
        <taxon>Pseudomonadota</taxon>
        <taxon>Gammaproteobacteria</taxon>
        <taxon>Thiotrichales</taxon>
        <taxon>Thiotrichaceae</taxon>
        <taxon>Beggiatoa</taxon>
    </lineage>
</organism>
<dbReference type="RefSeq" id="WP_002682464.1">
    <property type="nucleotide sequence ID" value="NZ_JH600070.1"/>
</dbReference>
<keyword evidence="3 4" id="KW-0413">Isomerase</keyword>
<evidence type="ECO:0000256" key="1">
    <source>
        <dbReference type="ARBA" id="ARBA00007365"/>
    </source>
</evidence>
<evidence type="ECO:0000313" key="8">
    <source>
        <dbReference type="Proteomes" id="UP000005744"/>
    </source>
</evidence>
<feature type="signal peptide" evidence="4">
    <location>
        <begin position="1"/>
        <end position="20"/>
    </location>
</feature>
<feature type="chain" id="PRO_5006526126" description="Peptidyl-prolyl cis-trans isomerase" evidence="4">
    <location>
        <begin position="21"/>
        <end position="290"/>
    </location>
</feature>
<dbReference type="InterPro" id="IPR002130">
    <property type="entry name" value="Cyclophilin-type_PPIase_dom"/>
</dbReference>
<dbReference type="PRINTS" id="PR00153">
    <property type="entry name" value="CSAPPISMRASE"/>
</dbReference>
<dbReference type="GO" id="GO:0003755">
    <property type="term" value="F:peptidyl-prolyl cis-trans isomerase activity"/>
    <property type="evidence" value="ECO:0007669"/>
    <property type="project" value="UniProtKB-UniRule"/>
</dbReference>
<keyword evidence="2 4" id="KW-0697">Rotamase</keyword>
<dbReference type="GO" id="GO:0006457">
    <property type="term" value="P:protein folding"/>
    <property type="evidence" value="ECO:0007669"/>
    <property type="project" value="InterPro"/>
</dbReference>
<dbReference type="CDD" id="cd01920">
    <property type="entry name" value="cyclophilin_EcCYP_like"/>
    <property type="match status" value="1"/>
</dbReference>
<dbReference type="PROSITE" id="PS50072">
    <property type="entry name" value="CSA_PPIASE_2"/>
    <property type="match status" value="1"/>
</dbReference>
<dbReference type="Pfam" id="PF00160">
    <property type="entry name" value="Pro_isomerase"/>
    <property type="match status" value="1"/>
</dbReference>
<sequence>MMRYVTACLLLFFATTSSYAAEPPLPQVEIQTSMGKIVLELYPEKAPVTVYNFLTYAQEGFYTGTIFHRVIKDFMVQGGGYTADFEKKTTRPEIKNEANNGLKNLRGTVAMARSADPDSASSQFFVNVKDNYFLDYQSSTPSGWGYTVFGKVTTGMDVVDKIQAVTTGAGGTFTKNVPEQAITIDGMKLKNAEAVLAAPPAALLKETKPVMPTPPTPTSATTANTTEAPATNKVEEKAPTPTITATIPPPKAEEKIESVPPKPTLTPEMLSKASKATDAPSKPDKPEPTP</sequence>
<dbReference type="HOGENOM" id="CLU_958663_0_0_6"/>
<dbReference type="InterPro" id="IPR044665">
    <property type="entry name" value="E_coli_cyclophilin_A-like"/>
</dbReference>
<feature type="compositionally biased region" description="Basic and acidic residues" evidence="5">
    <location>
        <begin position="281"/>
        <end position="290"/>
    </location>
</feature>
<proteinExistence type="inferred from homology"/>
<feature type="region of interest" description="Disordered" evidence="5">
    <location>
        <begin position="207"/>
        <end position="290"/>
    </location>
</feature>
<feature type="compositionally biased region" description="Low complexity" evidence="5">
    <location>
        <begin position="218"/>
        <end position="231"/>
    </location>
</feature>
<protein>
    <recommendedName>
        <fullName evidence="4">Peptidyl-prolyl cis-trans isomerase</fullName>
        <shortName evidence="4">PPIase</shortName>
        <ecNumber evidence="4">5.2.1.8</ecNumber>
    </recommendedName>
</protein>
<dbReference type="PANTHER" id="PTHR43246">
    <property type="entry name" value="PEPTIDYL-PROLYL CIS-TRANS ISOMERASE CYP38, CHLOROPLASTIC"/>
    <property type="match status" value="1"/>
</dbReference>
<evidence type="ECO:0000259" key="6">
    <source>
        <dbReference type="PROSITE" id="PS50072"/>
    </source>
</evidence>
<dbReference type="Gene3D" id="2.40.100.10">
    <property type="entry name" value="Cyclophilin-like"/>
    <property type="match status" value="1"/>
</dbReference>
<dbReference type="PROSITE" id="PS00170">
    <property type="entry name" value="CSA_PPIASE_1"/>
    <property type="match status" value="1"/>
</dbReference>
<accession>I3CBG6</accession>
<evidence type="ECO:0000256" key="2">
    <source>
        <dbReference type="ARBA" id="ARBA00023110"/>
    </source>
</evidence>
<dbReference type="InterPro" id="IPR020892">
    <property type="entry name" value="Cyclophilin-type_PPIase_CS"/>
</dbReference>
<evidence type="ECO:0000256" key="5">
    <source>
        <dbReference type="SAM" id="MobiDB-lite"/>
    </source>
</evidence>
<gene>
    <name evidence="7" type="ORF">BegalDRAFT_0032</name>
</gene>
<dbReference type="STRING" id="395493.BegalDRAFT_0032"/>
<dbReference type="Proteomes" id="UP000005744">
    <property type="component" value="Unassembled WGS sequence"/>
</dbReference>
<comment type="similarity">
    <text evidence="1 4">Belongs to the cyclophilin-type PPIase family.</text>
</comment>
<comment type="function">
    <text evidence="4">PPIases accelerate the folding of proteins. It catalyzes the cis-trans isomerization of proline imidic peptide bonds in oligopeptides.</text>
</comment>
<dbReference type="EMBL" id="JH600070">
    <property type="protein sequence ID" value="EIJ40959.1"/>
    <property type="molecule type" value="Genomic_DNA"/>
</dbReference>
<name>I3CBG6_9GAMM</name>
<dbReference type="AlphaFoldDB" id="I3CBG6"/>
<feature type="domain" description="PPIase cyclophilin-type" evidence="6">
    <location>
        <begin position="31"/>
        <end position="189"/>
    </location>
</feature>
<dbReference type="EC" id="5.2.1.8" evidence="4"/>